<dbReference type="GeneID" id="87938678"/>
<keyword evidence="1" id="KW-0808">Transferase</keyword>
<sequence length="392" mass="43751">MTPLFEAAGGYSAADQKSQTEFFKAHIAAHLGPVPAEPYEAYNMPYIPSPIETSINLTTRGAPKVRFWTNLGKPLDRSHADRGAPDRDRESLMRITRANDGDTRWMECLMSSLFPLPAQLDELRAATGPVWPYSLFCFDLDGSQRTMRAYFPVVVTCVGRSRTEVCLEAALSLQPCGADLKPCLDLVAAYLRDNRYEAGLHMLGVDCVDPHKARLKVYMDVNSNSWNAVRDAMTLGGRLTDDHTLRGLEILQSIYPLMRDEPEGRDDDWSKPPTNPLVAFPGLQFGIEIVAGRAVPEIKIYALLLQWTDTTEKAEKNMHSMLRKLGHEWGHKERITPTRQAAVGDVIRGLGAVSFSYSQTKGAYASFYFDPPTDYDDRAKAEFRGLGKGGLW</sequence>
<dbReference type="CDD" id="cd13929">
    <property type="entry name" value="PT-DMATS_CymD"/>
    <property type="match status" value="1"/>
</dbReference>
<accession>A0AAX4I1T8</accession>
<dbReference type="PANTHER" id="PTHR40627:SF5">
    <property type="entry name" value="INDOLE PRENYLTRANSFERASE TDIB"/>
    <property type="match status" value="1"/>
</dbReference>
<dbReference type="NCBIfam" id="TIGR03429">
    <property type="entry name" value="arom_pren_DMATS"/>
    <property type="match status" value="1"/>
</dbReference>
<name>A0AAX4I1T8_9PEZI</name>
<dbReference type="EMBL" id="CP137306">
    <property type="protein sequence ID" value="WQF77161.1"/>
    <property type="molecule type" value="Genomic_DNA"/>
</dbReference>
<evidence type="ECO:0000313" key="2">
    <source>
        <dbReference type="EMBL" id="WQF77161.1"/>
    </source>
</evidence>
<dbReference type="Pfam" id="PF11991">
    <property type="entry name" value="Trp_DMAT"/>
    <property type="match status" value="1"/>
</dbReference>
<protein>
    <submittedName>
        <fullName evidence="2">Aromatic prenyltransferase, DMATS-type</fullName>
    </submittedName>
</protein>
<evidence type="ECO:0000256" key="1">
    <source>
        <dbReference type="ARBA" id="ARBA00022679"/>
    </source>
</evidence>
<dbReference type="InterPro" id="IPR017795">
    <property type="entry name" value="ABBA_NscD-like"/>
</dbReference>
<gene>
    <name evidence="2" type="ORF">CDEST_02175</name>
</gene>
<proteinExistence type="predicted"/>
<organism evidence="2 3">
    <name type="scientific">Colletotrichum destructivum</name>
    <dbReference type="NCBI Taxonomy" id="34406"/>
    <lineage>
        <taxon>Eukaryota</taxon>
        <taxon>Fungi</taxon>
        <taxon>Dikarya</taxon>
        <taxon>Ascomycota</taxon>
        <taxon>Pezizomycotina</taxon>
        <taxon>Sordariomycetes</taxon>
        <taxon>Hypocreomycetidae</taxon>
        <taxon>Glomerellales</taxon>
        <taxon>Glomerellaceae</taxon>
        <taxon>Colletotrichum</taxon>
        <taxon>Colletotrichum destructivum species complex</taxon>
    </lineage>
</organism>
<dbReference type="GO" id="GO:0009820">
    <property type="term" value="P:alkaloid metabolic process"/>
    <property type="evidence" value="ECO:0007669"/>
    <property type="project" value="InterPro"/>
</dbReference>
<dbReference type="Proteomes" id="UP001322277">
    <property type="component" value="Chromosome 2"/>
</dbReference>
<dbReference type="AlphaFoldDB" id="A0AAX4I1T8"/>
<evidence type="ECO:0000313" key="3">
    <source>
        <dbReference type="Proteomes" id="UP001322277"/>
    </source>
</evidence>
<keyword evidence="3" id="KW-1185">Reference proteome</keyword>
<dbReference type="KEGG" id="cdet:87938678"/>
<dbReference type="RefSeq" id="XP_062774385.1">
    <property type="nucleotide sequence ID" value="XM_062918334.1"/>
</dbReference>
<dbReference type="GO" id="GO:0016765">
    <property type="term" value="F:transferase activity, transferring alkyl or aryl (other than methyl) groups"/>
    <property type="evidence" value="ECO:0007669"/>
    <property type="project" value="InterPro"/>
</dbReference>
<dbReference type="PANTHER" id="PTHR40627">
    <property type="entry name" value="INDOLE PRENYLTRANSFERASE TDIB-RELATED"/>
    <property type="match status" value="1"/>
</dbReference>
<reference evidence="3" key="1">
    <citation type="journal article" date="2023" name="bioRxiv">
        <title>Complete genome of the Medicago anthracnose fungus, Colletotrichum destructivum, reveals a mini-chromosome-like region within a core chromosome.</title>
        <authorList>
            <person name="Lapalu N."/>
            <person name="Simon A."/>
            <person name="Lu A."/>
            <person name="Plaumann P.-L."/>
            <person name="Amselem J."/>
            <person name="Pigne S."/>
            <person name="Auger A."/>
            <person name="Koch C."/>
            <person name="Dallery J.-F."/>
            <person name="O'Connell R.J."/>
        </authorList>
    </citation>
    <scope>NUCLEOTIDE SEQUENCE [LARGE SCALE GENOMIC DNA]</scope>
    <source>
        <strain evidence="3">CBS 520.97</strain>
    </source>
</reference>